<keyword evidence="1" id="KW-0472">Membrane</keyword>
<gene>
    <name evidence="2" type="ORF">LWC05_02185</name>
</gene>
<name>A0ABS8VTY2_9PROT</name>
<reference evidence="2 3" key="1">
    <citation type="submission" date="2021-12" db="EMBL/GenBank/DDBJ databases">
        <title>Genome sequence of Acetobacter sicerae DmPark20a_162.</title>
        <authorList>
            <person name="Chaston J.M."/>
        </authorList>
    </citation>
    <scope>NUCLEOTIDE SEQUENCE [LARGE SCALE GENOMIC DNA]</scope>
    <source>
        <strain evidence="2 3">DmPark20a_162</strain>
    </source>
</reference>
<dbReference type="InterPro" id="IPR045584">
    <property type="entry name" value="Pilin-like"/>
</dbReference>
<proteinExistence type="predicted"/>
<evidence type="ECO:0000256" key="1">
    <source>
        <dbReference type="SAM" id="Phobius"/>
    </source>
</evidence>
<dbReference type="EMBL" id="JAJSOJ010000006">
    <property type="protein sequence ID" value="MCE0742708.1"/>
    <property type="molecule type" value="Genomic_DNA"/>
</dbReference>
<feature type="transmembrane region" description="Helical" evidence="1">
    <location>
        <begin position="15"/>
        <end position="36"/>
    </location>
</feature>
<keyword evidence="3" id="KW-1185">Reference proteome</keyword>
<keyword evidence="1" id="KW-0812">Transmembrane</keyword>
<comment type="caution">
    <text evidence="2">The sequence shown here is derived from an EMBL/GenBank/DDBJ whole genome shotgun (WGS) entry which is preliminary data.</text>
</comment>
<evidence type="ECO:0000313" key="3">
    <source>
        <dbReference type="Proteomes" id="UP001521074"/>
    </source>
</evidence>
<dbReference type="PROSITE" id="PS00409">
    <property type="entry name" value="PROKAR_NTER_METHYL"/>
    <property type="match status" value="1"/>
</dbReference>
<protein>
    <submittedName>
        <fullName evidence="2">Prepilin-type N-terminal cleavage/methylation domain-containing protein</fullName>
    </submittedName>
</protein>
<dbReference type="RefSeq" id="WP_232876245.1">
    <property type="nucleotide sequence ID" value="NZ_JAJSOJ010000006.1"/>
</dbReference>
<dbReference type="SUPFAM" id="SSF54523">
    <property type="entry name" value="Pili subunits"/>
    <property type="match status" value="1"/>
</dbReference>
<evidence type="ECO:0000313" key="2">
    <source>
        <dbReference type="EMBL" id="MCE0742708.1"/>
    </source>
</evidence>
<organism evidence="2 3">
    <name type="scientific">Acetobacter sicerae</name>
    <dbReference type="NCBI Taxonomy" id="85325"/>
    <lineage>
        <taxon>Bacteria</taxon>
        <taxon>Pseudomonadati</taxon>
        <taxon>Pseudomonadota</taxon>
        <taxon>Alphaproteobacteria</taxon>
        <taxon>Acetobacterales</taxon>
        <taxon>Acetobacteraceae</taxon>
        <taxon>Acetobacter</taxon>
    </lineage>
</organism>
<keyword evidence="1" id="KW-1133">Transmembrane helix</keyword>
<dbReference type="Pfam" id="PF07963">
    <property type="entry name" value="N_methyl"/>
    <property type="match status" value="1"/>
</dbReference>
<accession>A0ABS8VTY2</accession>
<dbReference type="NCBIfam" id="TIGR02532">
    <property type="entry name" value="IV_pilin_GFxxxE"/>
    <property type="match status" value="1"/>
</dbReference>
<dbReference type="Proteomes" id="UP001521074">
    <property type="component" value="Unassembled WGS sequence"/>
</dbReference>
<sequence>MRKASGRSFCEHERGFTLLEILIVLFILGLTTLLLVQRGPFRSPHADLAAAAGSFVRLARAGREIALSSGRPVHIRMSGEQHRIEVSSPVMAMLHDRLPACIRVVEVTVRDGEASPDFLIQLDGNGLADKRLVRLLCENSQMVVSLDPLTGRLEAHEVR</sequence>
<dbReference type="InterPro" id="IPR012902">
    <property type="entry name" value="N_methyl_site"/>
</dbReference>